<evidence type="ECO:0000313" key="4">
    <source>
        <dbReference type="EMBL" id="KAK4136970.1"/>
    </source>
</evidence>
<keyword evidence="5" id="KW-1185">Reference proteome</keyword>
<feature type="region of interest" description="Disordered" evidence="1">
    <location>
        <begin position="416"/>
        <end position="438"/>
    </location>
</feature>
<organism evidence="4 5">
    <name type="scientific">Trichocladium antarcticum</name>
    <dbReference type="NCBI Taxonomy" id="1450529"/>
    <lineage>
        <taxon>Eukaryota</taxon>
        <taxon>Fungi</taxon>
        <taxon>Dikarya</taxon>
        <taxon>Ascomycota</taxon>
        <taxon>Pezizomycotina</taxon>
        <taxon>Sordariomycetes</taxon>
        <taxon>Sordariomycetidae</taxon>
        <taxon>Sordariales</taxon>
        <taxon>Chaetomiaceae</taxon>
        <taxon>Trichocladium</taxon>
    </lineage>
</organism>
<dbReference type="EMBL" id="MU853403">
    <property type="protein sequence ID" value="KAK4136970.1"/>
    <property type="molecule type" value="Genomic_DNA"/>
</dbReference>
<reference evidence="4" key="2">
    <citation type="submission" date="2023-05" db="EMBL/GenBank/DDBJ databases">
        <authorList>
            <consortium name="Lawrence Berkeley National Laboratory"/>
            <person name="Steindorff A."/>
            <person name="Hensen N."/>
            <person name="Bonometti L."/>
            <person name="Westerberg I."/>
            <person name="Brannstrom I.O."/>
            <person name="Guillou S."/>
            <person name="Cros-Aarteil S."/>
            <person name="Calhoun S."/>
            <person name="Haridas S."/>
            <person name="Kuo A."/>
            <person name="Mondo S."/>
            <person name="Pangilinan J."/>
            <person name="Riley R."/>
            <person name="Labutti K."/>
            <person name="Andreopoulos B."/>
            <person name="Lipzen A."/>
            <person name="Chen C."/>
            <person name="Yanf M."/>
            <person name="Daum C."/>
            <person name="Ng V."/>
            <person name="Clum A."/>
            <person name="Ohm R."/>
            <person name="Martin F."/>
            <person name="Silar P."/>
            <person name="Natvig D."/>
            <person name="Lalanne C."/>
            <person name="Gautier V."/>
            <person name="Ament-Velasquez S.L."/>
            <person name="Kruys A."/>
            <person name="Hutchinson M.I."/>
            <person name="Powell A.J."/>
            <person name="Barry K."/>
            <person name="Miller A.N."/>
            <person name="Grigoriev I.V."/>
            <person name="Debuchy R."/>
            <person name="Gladieux P."/>
            <person name="Thoren M.H."/>
            <person name="Johannesson H."/>
        </authorList>
    </citation>
    <scope>NUCLEOTIDE SEQUENCE</scope>
    <source>
        <strain evidence="4">CBS 123565</strain>
    </source>
</reference>
<evidence type="ECO:0008006" key="6">
    <source>
        <dbReference type="Google" id="ProtNLM"/>
    </source>
</evidence>
<protein>
    <recommendedName>
        <fullName evidence="6">Fucose-specific lectin</fullName>
    </recommendedName>
</protein>
<dbReference type="Proteomes" id="UP001304895">
    <property type="component" value="Unassembled WGS sequence"/>
</dbReference>
<evidence type="ECO:0000256" key="3">
    <source>
        <dbReference type="SAM" id="SignalP"/>
    </source>
</evidence>
<keyword evidence="3" id="KW-0732">Signal</keyword>
<reference evidence="4" key="1">
    <citation type="journal article" date="2023" name="Mol. Phylogenet. Evol.">
        <title>Genome-scale phylogeny and comparative genomics of the fungal order Sordariales.</title>
        <authorList>
            <person name="Hensen N."/>
            <person name="Bonometti L."/>
            <person name="Westerberg I."/>
            <person name="Brannstrom I.O."/>
            <person name="Guillou S."/>
            <person name="Cros-Aarteil S."/>
            <person name="Calhoun S."/>
            <person name="Haridas S."/>
            <person name="Kuo A."/>
            <person name="Mondo S."/>
            <person name="Pangilinan J."/>
            <person name="Riley R."/>
            <person name="LaButti K."/>
            <person name="Andreopoulos B."/>
            <person name="Lipzen A."/>
            <person name="Chen C."/>
            <person name="Yan M."/>
            <person name="Daum C."/>
            <person name="Ng V."/>
            <person name="Clum A."/>
            <person name="Steindorff A."/>
            <person name="Ohm R.A."/>
            <person name="Martin F."/>
            <person name="Silar P."/>
            <person name="Natvig D.O."/>
            <person name="Lalanne C."/>
            <person name="Gautier V."/>
            <person name="Ament-Velasquez S.L."/>
            <person name="Kruys A."/>
            <person name="Hutchinson M.I."/>
            <person name="Powell A.J."/>
            <person name="Barry K."/>
            <person name="Miller A.N."/>
            <person name="Grigoriev I.V."/>
            <person name="Debuchy R."/>
            <person name="Gladieux P."/>
            <person name="Hiltunen Thoren M."/>
            <person name="Johannesson H."/>
        </authorList>
    </citation>
    <scope>NUCLEOTIDE SEQUENCE</scope>
    <source>
        <strain evidence="4">CBS 123565</strain>
    </source>
</reference>
<feature type="transmembrane region" description="Helical" evidence="2">
    <location>
        <begin position="384"/>
        <end position="407"/>
    </location>
</feature>
<name>A0AAN6ZFA0_9PEZI</name>
<comment type="caution">
    <text evidence="4">The sequence shown here is derived from an EMBL/GenBank/DDBJ whole genome shotgun (WGS) entry which is preliminary data.</text>
</comment>
<accession>A0AAN6ZFA0</accession>
<keyword evidence="2" id="KW-1133">Transmembrane helix</keyword>
<evidence type="ECO:0000256" key="2">
    <source>
        <dbReference type="SAM" id="Phobius"/>
    </source>
</evidence>
<feature type="chain" id="PRO_5042849456" description="Fucose-specific lectin" evidence="3">
    <location>
        <begin position="21"/>
        <end position="514"/>
    </location>
</feature>
<dbReference type="Gene3D" id="2.120.10.70">
    <property type="entry name" value="Fucose-specific lectin"/>
    <property type="match status" value="1"/>
</dbReference>
<evidence type="ECO:0000313" key="5">
    <source>
        <dbReference type="Proteomes" id="UP001304895"/>
    </source>
</evidence>
<evidence type="ECO:0000256" key="1">
    <source>
        <dbReference type="SAM" id="MobiDB-lite"/>
    </source>
</evidence>
<feature type="signal peptide" evidence="3">
    <location>
        <begin position="1"/>
        <end position="20"/>
    </location>
</feature>
<sequence>MASLMSTLLLLGVAASPARAAIAAWWNGIGPQILVQNETTGQIRYSACNSYDQPIYSYTDGSVLPLSHKPKASTQLAGTGWWNEKHTVASIFYLDEGGNIANCLLNCNMNTGLFQSQGNWIISHDAPSIHPNSGLAALVLGSEAGYRVYYHDSDGAISELGFTQIDGWAYRGIVSNDINSLPALAAAFSGKENITLVSPRDDENIATTRYNKNEKWYRTTLPQALGGNVTDDETSREDISVNQTAPSNFSLPAWDGKPGGMGITIDSAYTRSLWYIGNDSSLYSVFNRNYYWNKLSSQSAAFWPTADKPNAELAVAYEFKSGMVRIYYMVKGQLSEVKFSDNSWKAWSTVAAPLPQVTQSATPTPTSSDSAEPADTGLSTGAKVGIGVGVSLGAIAICAIIAVIVLMRKKRRTFQQSEHADDASTTLGPNTPAPSYGTPALARASAAQYENLGWEQKVVPASTTYPSPQQEVHQLHSHSQPRELHVPPQPMYELASQTHLHELVAEPPRGYQGY</sequence>
<gene>
    <name evidence="4" type="ORF">BT67DRAFT_439974</name>
</gene>
<dbReference type="SUPFAM" id="SSF89372">
    <property type="entry name" value="Fucose-specific lectin"/>
    <property type="match status" value="1"/>
</dbReference>
<dbReference type="AlphaFoldDB" id="A0AAN6ZFA0"/>
<keyword evidence="2" id="KW-0812">Transmembrane</keyword>
<proteinExistence type="predicted"/>
<keyword evidence="2" id="KW-0472">Membrane</keyword>